<sequence>MPKLKETRNQKRINAFRSLAGRISGNKETISDERMATVIGRSKKTYQNRIKDCSDMPLHELWRIADRFDLEDKEIISLIKGE</sequence>
<proteinExistence type="predicted"/>
<evidence type="ECO:0000313" key="1">
    <source>
        <dbReference type="EMBL" id="DAD69081.1"/>
    </source>
</evidence>
<dbReference type="EMBL" id="BK014714">
    <property type="protein sequence ID" value="DAD69081.1"/>
    <property type="molecule type" value="Genomic_DNA"/>
</dbReference>
<protein>
    <submittedName>
        <fullName evidence="1">Uncharacterized protein</fullName>
    </submittedName>
</protein>
<organism evidence="1">
    <name type="scientific">Siphoviridae sp. ctFiA6</name>
    <dbReference type="NCBI Taxonomy" id="2823573"/>
    <lineage>
        <taxon>Viruses</taxon>
        <taxon>Duplodnaviria</taxon>
        <taxon>Heunggongvirae</taxon>
        <taxon>Uroviricota</taxon>
        <taxon>Caudoviricetes</taxon>
    </lineage>
</organism>
<name>A0A8S5LGY8_9CAUD</name>
<reference evidence="1" key="1">
    <citation type="journal article" date="2021" name="Proc. Natl. Acad. Sci. U.S.A.">
        <title>A Catalog of Tens of Thousands of Viruses from Human Metagenomes Reveals Hidden Associations with Chronic Diseases.</title>
        <authorList>
            <person name="Tisza M.J."/>
            <person name="Buck C.B."/>
        </authorList>
    </citation>
    <scope>NUCLEOTIDE SEQUENCE</scope>
    <source>
        <strain evidence="1">CtFiA6</strain>
    </source>
</reference>
<accession>A0A8S5LGY8</accession>